<proteinExistence type="predicted"/>
<gene>
    <name evidence="1" type="ORF">CEXT_418451</name>
</gene>
<comment type="caution">
    <text evidence="1">The sequence shown here is derived from an EMBL/GenBank/DDBJ whole genome shotgun (WGS) entry which is preliminary data.</text>
</comment>
<dbReference type="AlphaFoldDB" id="A0AAV4MJF7"/>
<dbReference type="EMBL" id="BPLR01019870">
    <property type="protein sequence ID" value="GIX72699.1"/>
    <property type="molecule type" value="Genomic_DNA"/>
</dbReference>
<evidence type="ECO:0000313" key="2">
    <source>
        <dbReference type="Proteomes" id="UP001054945"/>
    </source>
</evidence>
<accession>A0AAV4MJF7</accession>
<evidence type="ECO:0000313" key="1">
    <source>
        <dbReference type="EMBL" id="GIX72699.1"/>
    </source>
</evidence>
<sequence length="108" mass="12508">MHFQLSFDLCRTLLIETGKFAANSENITSGTRKKKTYENTNVGVGLTVHYIILENLCLRRFIDCISLQQAFKSLKLQNIRNFSGQQLRIIDIQITIEQAVLKLIRFYP</sequence>
<organism evidence="1 2">
    <name type="scientific">Caerostris extrusa</name>
    <name type="common">Bark spider</name>
    <name type="synonym">Caerostris bankana</name>
    <dbReference type="NCBI Taxonomy" id="172846"/>
    <lineage>
        <taxon>Eukaryota</taxon>
        <taxon>Metazoa</taxon>
        <taxon>Ecdysozoa</taxon>
        <taxon>Arthropoda</taxon>
        <taxon>Chelicerata</taxon>
        <taxon>Arachnida</taxon>
        <taxon>Araneae</taxon>
        <taxon>Araneomorphae</taxon>
        <taxon>Entelegynae</taxon>
        <taxon>Araneoidea</taxon>
        <taxon>Araneidae</taxon>
        <taxon>Caerostris</taxon>
    </lineage>
</organism>
<dbReference type="Proteomes" id="UP001054945">
    <property type="component" value="Unassembled WGS sequence"/>
</dbReference>
<reference evidence="1 2" key="1">
    <citation type="submission" date="2021-06" db="EMBL/GenBank/DDBJ databases">
        <title>Caerostris extrusa draft genome.</title>
        <authorList>
            <person name="Kono N."/>
            <person name="Arakawa K."/>
        </authorList>
    </citation>
    <scope>NUCLEOTIDE SEQUENCE [LARGE SCALE GENOMIC DNA]</scope>
</reference>
<name>A0AAV4MJF7_CAEEX</name>
<keyword evidence="2" id="KW-1185">Reference proteome</keyword>
<protein>
    <submittedName>
        <fullName evidence="1">Uncharacterized protein</fullName>
    </submittedName>
</protein>